<evidence type="ECO:0000259" key="7">
    <source>
        <dbReference type="Pfam" id="PF04129"/>
    </source>
</evidence>
<dbReference type="InterPro" id="IPR007258">
    <property type="entry name" value="Vps52"/>
</dbReference>
<dbReference type="GO" id="GO:0015031">
    <property type="term" value="P:protein transport"/>
    <property type="evidence" value="ECO:0007669"/>
    <property type="project" value="UniProtKB-KW"/>
</dbReference>
<dbReference type="InterPro" id="IPR048361">
    <property type="entry name" value="Vps52_C"/>
</dbReference>
<feature type="domain" description="Vps52 C-terminal" evidence="8">
    <location>
        <begin position="293"/>
        <end position="350"/>
    </location>
</feature>
<comment type="similarity">
    <text evidence="2">Belongs to the VPS52 family.</text>
</comment>
<evidence type="ECO:0000256" key="3">
    <source>
        <dbReference type="ARBA" id="ARBA00022448"/>
    </source>
</evidence>
<evidence type="ECO:0000256" key="4">
    <source>
        <dbReference type="ARBA" id="ARBA00022927"/>
    </source>
</evidence>
<keyword evidence="4" id="KW-0653">Protein transport</keyword>
<dbReference type="AlphaFoldDB" id="A0AAF0JB44"/>
<dbReference type="Proteomes" id="UP001217754">
    <property type="component" value="Chromosome 5"/>
</dbReference>
<keyword evidence="6" id="KW-0175">Coiled coil</keyword>
<dbReference type="GO" id="GO:0042147">
    <property type="term" value="P:retrograde transport, endosome to Golgi"/>
    <property type="evidence" value="ECO:0007669"/>
    <property type="project" value="TreeGrafter"/>
</dbReference>
<dbReference type="GO" id="GO:0000938">
    <property type="term" value="C:GARP complex"/>
    <property type="evidence" value="ECO:0007669"/>
    <property type="project" value="TreeGrafter"/>
</dbReference>
<evidence type="ECO:0000313" key="10">
    <source>
        <dbReference type="Proteomes" id="UP001217754"/>
    </source>
</evidence>
<dbReference type="PANTHER" id="PTHR14190:SF7">
    <property type="entry name" value="VACUOLAR PROTEIN SORTING-ASSOCIATED PROTEIN 52 HOMOLOG"/>
    <property type="match status" value="1"/>
</dbReference>
<proteinExistence type="inferred from homology"/>
<sequence length="581" mass="63530">MAELAAPLAEATAAARRSVQELSADALVRVEAAQDSACEARTPALRAMASDVRAARTRLDAMHAELQAFCTQLDEASQHIQQLQDTSTSLEEQLATQAGSEAQLSEWLQTAALAPSVVRTVLHTPIDEDVHAWMRAVRAIDTHLRLLNERDAAEPRAPAPNTALAQVRTVAEQAKIAAIAKIRPHLLSLFQPIRTSVATTLPILQFSVLLPHQQPLYQFLATHAPRAAVEVQLAYVNAARLYYETAFRRYVRELKRILPRWAEPSGSVARGVKDPQPYAEERLQFALPNAALAPVVLAYMSEDASFRASPEHLFHTLALVFSDTACSEYAFLARFFAGAGMSDTNEASVMPAASMLSLTQEEEEKHDAHAAITAETWRQVMEPALFHFHDFREAVLGVPNPPLLMLLTTATLAQALLDLARARRCLSPELETAYMRHILGTWPLIARALDAEVGALKALSISGNRTARAAGLLERWTASEVPTNLAQEKRDVGEQLQGLLRAYVDMVKKCTKLNTQEGTLSSGLSRMRAELHRLLREYKTYAASHAATLKPAALCASVAEQLDTPEAPSWAALATELGAST</sequence>
<feature type="domain" description="Vps52 coiled-coil" evidence="7">
    <location>
        <begin position="56"/>
        <end position="220"/>
    </location>
</feature>
<dbReference type="GO" id="GO:0005829">
    <property type="term" value="C:cytosol"/>
    <property type="evidence" value="ECO:0007669"/>
    <property type="project" value="GOC"/>
</dbReference>
<keyword evidence="3" id="KW-0813">Transport</keyword>
<protein>
    <submittedName>
        <fullName evidence="9">Vacuolar protein sorting-associated protein 52</fullName>
    </submittedName>
</protein>
<dbReference type="GO" id="GO:0019905">
    <property type="term" value="F:syntaxin binding"/>
    <property type="evidence" value="ECO:0007669"/>
    <property type="project" value="TreeGrafter"/>
</dbReference>
<evidence type="ECO:0000259" key="8">
    <source>
        <dbReference type="Pfam" id="PF20655"/>
    </source>
</evidence>
<evidence type="ECO:0000256" key="2">
    <source>
        <dbReference type="ARBA" id="ARBA00008180"/>
    </source>
</evidence>
<evidence type="ECO:0000313" key="9">
    <source>
        <dbReference type="EMBL" id="WFD40123.1"/>
    </source>
</evidence>
<reference evidence="9" key="1">
    <citation type="submission" date="2023-03" db="EMBL/GenBank/DDBJ databases">
        <title>Mating type loci evolution in Malassezia.</title>
        <authorList>
            <person name="Coelho M.A."/>
        </authorList>
    </citation>
    <scope>NUCLEOTIDE SEQUENCE</scope>
    <source>
        <strain evidence="9">CBS 9431</strain>
    </source>
</reference>
<dbReference type="Pfam" id="PF20655">
    <property type="entry name" value="Vps52_C"/>
    <property type="match status" value="1"/>
</dbReference>
<dbReference type="EMBL" id="CP119962">
    <property type="protein sequence ID" value="WFD40123.1"/>
    <property type="molecule type" value="Genomic_DNA"/>
</dbReference>
<accession>A0AAF0JB44</accession>
<keyword evidence="5" id="KW-0333">Golgi apparatus</keyword>
<name>A0AAF0JB44_9BASI</name>
<evidence type="ECO:0000256" key="5">
    <source>
        <dbReference type="ARBA" id="ARBA00023034"/>
    </source>
</evidence>
<dbReference type="InterPro" id="IPR048319">
    <property type="entry name" value="Vps52_CC"/>
</dbReference>
<evidence type="ECO:0000256" key="6">
    <source>
        <dbReference type="SAM" id="Coils"/>
    </source>
</evidence>
<evidence type="ECO:0000256" key="1">
    <source>
        <dbReference type="ARBA" id="ARBA00004601"/>
    </source>
</evidence>
<dbReference type="Pfam" id="PF04129">
    <property type="entry name" value="Vps52_CC"/>
    <property type="match status" value="1"/>
</dbReference>
<keyword evidence="10" id="KW-1185">Reference proteome</keyword>
<feature type="coiled-coil region" evidence="6">
    <location>
        <begin position="66"/>
        <end position="93"/>
    </location>
</feature>
<organism evidence="9 10">
    <name type="scientific">Malassezia japonica</name>
    <dbReference type="NCBI Taxonomy" id="223818"/>
    <lineage>
        <taxon>Eukaryota</taxon>
        <taxon>Fungi</taxon>
        <taxon>Dikarya</taxon>
        <taxon>Basidiomycota</taxon>
        <taxon>Ustilaginomycotina</taxon>
        <taxon>Malasseziomycetes</taxon>
        <taxon>Malasseziales</taxon>
        <taxon>Malasseziaceae</taxon>
        <taxon>Malassezia</taxon>
    </lineage>
</organism>
<dbReference type="GeneID" id="85226759"/>
<dbReference type="PANTHER" id="PTHR14190">
    <property type="entry name" value="SUPPRESSOR OF ACTIN MUTATIONS 2/VACUOLAR PROTEIN SORTING 52"/>
    <property type="match status" value="1"/>
</dbReference>
<dbReference type="RefSeq" id="XP_060123020.1">
    <property type="nucleotide sequence ID" value="XM_060267037.1"/>
</dbReference>
<gene>
    <name evidence="9" type="primary">VPS52</name>
    <name evidence="9" type="ORF">MJAP1_003108</name>
</gene>
<dbReference type="GO" id="GO:0032456">
    <property type="term" value="P:endocytic recycling"/>
    <property type="evidence" value="ECO:0007669"/>
    <property type="project" value="TreeGrafter"/>
</dbReference>
<comment type="subcellular location">
    <subcellularLocation>
        <location evidence="1">Golgi apparatus</location>
        <location evidence="1">trans-Golgi network</location>
    </subcellularLocation>
</comment>
<dbReference type="GO" id="GO:0006896">
    <property type="term" value="P:Golgi to vacuole transport"/>
    <property type="evidence" value="ECO:0007669"/>
    <property type="project" value="TreeGrafter"/>
</dbReference>